<keyword evidence="11" id="KW-0812">Transmembrane</keyword>
<dbReference type="GO" id="GO:0003712">
    <property type="term" value="F:transcription coregulator activity"/>
    <property type="evidence" value="ECO:0007669"/>
    <property type="project" value="InterPro"/>
</dbReference>
<dbReference type="OrthoDB" id="1929813at2759"/>
<organism evidence="12">
    <name type="scientific">Absidia glauca</name>
    <name type="common">Pin mould</name>
    <dbReference type="NCBI Taxonomy" id="4829"/>
    <lineage>
        <taxon>Eukaryota</taxon>
        <taxon>Fungi</taxon>
        <taxon>Fungi incertae sedis</taxon>
        <taxon>Mucoromycota</taxon>
        <taxon>Mucoromycotina</taxon>
        <taxon>Mucoromycetes</taxon>
        <taxon>Mucorales</taxon>
        <taxon>Cunninghamellaceae</taxon>
        <taxon>Absidia</taxon>
    </lineage>
</organism>
<feature type="region of interest" description="Disordered" evidence="10">
    <location>
        <begin position="231"/>
        <end position="275"/>
    </location>
</feature>
<evidence type="ECO:0000256" key="9">
    <source>
        <dbReference type="SAM" id="Coils"/>
    </source>
</evidence>
<dbReference type="PANTHER" id="PTHR13208">
    <property type="entry name" value="MEDIATOR OF RNA POLYMERASE II TRANSCRIPTION SUBUNIT 4"/>
    <property type="match status" value="1"/>
</dbReference>
<name>A0A168PLM8_ABSGL</name>
<feature type="compositionally biased region" description="Acidic residues" evidence="10">
    <location>
        <begin position="240"/>
        <end position="249"/>
    </location>
</feature>
<feature type="transmembrane region" description="Helical" evidence="11">
    <location>
        <begin position="80"/>
        <end position="102"/>
    </location>
</feature>
<keyword evidence="13" id="KW-1185">Reference proteome</keyword>
<protein>
    <recommendedName>
        <fullName evidence="3 8">Mediator of RNA polymerase II transcription subunit 4</fullName>
    </recommendedName>
    <alternativeName>
        <fullName evidence="7 8">Mediator complex subunit 4</fullName>
    </alternativeName>
</protein>
<accession>A0A168PLM8</accession>
<feature type="coiled-coil region" evidence="9">
    <location>
        <begin position="143"/>
        <end position="170"/>
    </location>
</feature>
<evidence type="ECO:0000313" key="13">
    <source>
        <dbReference type="Proteomes" id="UP000078561"/>
    </source>
</evidence>
<comment type="subunit">
    <text evidence="8">Component of the Mediator complex.</text>
</comment>
<evidence type="ECO:0000256" key="2">
    <source>
        <dbReference type="ARBA" id="ARBA00009626"/>
    </source>
</evidence>
<evidence type="ECO:0000256" key="7">
    <source>
        <dbReference type="ARBA" id="ARBA00031257"/>
    </source>
</evidence>
<keyword evidence="11" id="KW-1133">Transmembrane helix</keyword>
<keyword evidence="11" id="KW-0472">Membrane</keyword>
<evidence type="ECO:0000256" key="1">
    <source>
        <dbReference type="ARBA" id="ARBA00004123"/>
    </source>
</evidence>
<proteinExistence type="inferred from homology"/>
<dbReference type="GO" id="GO:0070847">
    <property type="term" value="C:core mediator complex"/>
    <property type="evidence" value="ECO:0007669"/>
    <property type="project" value="TreeGrafter"/>
</dbReference>
<dbReference type="Proteomes" id="UP000078561">
    <property type="component" value="Unassembled WGS sequence"/>
</dbReference>
<comment type="subcellular location">
    <subcellularLocation>
        <location evidence="1 8">Nucleus</location>
    </subcellularLocation>
</comment>
<dbReference type="STRING" id="4829.A0A168PLM8"/>
<evidence type="ECO:0000313" key="12">
    <source>
        <dbReference type="EMBL" id="SAM02598.1"/>
    </source>
</evidence>
<keyword evidence="5 8" id="KW-0804">Transcription</keyword>
<sequence>MTSSLRDQVNDLLTEYTLVSQRYFQSLIQVAEDTPLDPQQSPEFYIQEMVKVDTQLQFALDQSKHEKITLPHPVLTFVNLLFTTLSLSLSLFTTLSLSLSLFTTLSLSLSLFPPVGEHQARQQQIIKVQDDIQDHQATLLSMVEQLNIANQDLEQTLNGAKKELQAADYAKKANIQFTDVLSYASKLSKYTSAPPNFDLMNRDIKVYFEKPYPDEERIRRGLLYWQHSSQPIPEDKFESSDNESMSDENSDTKKDEPASTEEDGPAPFWLLDLNP</sequence>
<evidence type="ECO:0000256" key="11">
    <source>
        <dbReference type="SAM" id="Phobius"/>
    </source>
</evidence>
<comment type="similarity">
    <text evidence="2 8">Belongs to the Mediator complex subunit 4 family.</text>
</comment>
<keyword evidence="9" id="KW-0175">Coiled coil</keyword>
<reference evidence="12" key="1">
    <citation type="submission" date="2016-04" db="EMBL/GenBank/DDBJ databases">
        <authorList>
            <person name="Evans L.H."/>
            <person name="Alamgir A."/>
            <person name="Owens N."/>
            <person name="Weber N.D."/>
            <person name="Virtaneva K."/>
            <person name="Barbian K."/>
            <person name="Babar A."/>
            <person name="Rosenke K."/>
        </authorList>
    </citation>
    <scope>NUCLEOTIDE SEQUENCE [LARGE SCALE GENOMIC DNA]</scope>
    <source>
        <strain evidence="12">CBS 101.48</strain>
    </source>
</reference>
<keyword evidence="8" id="KW-0010">Activator</keyword>
<dbReference type="Pfam" id="PF10018">
    <property type="entry name" value="Med4"/>
    <property type="match status" value="1"/>
</dbReference>
<evidence type="ECO:0000256" key="10">
    <source>
        <dbReference type="SAM" id="MobiDB-lite"/>
    </source>
</evidence>
<evidence type="ECO:0000256" key="8">
    <source>
        <dbReference type="RuleBase" id="RU364141"/>
    </source>
</evidence>
<dbReference type="InParanoid" id="A0A168PLM8"/>
<evidence type="ECO:0000256" key="3">
    <source>
        <dbReference type="ARBA" id="ARBA00020629"/>
    </source>
</evidence>
<evidence type="ECO:0000256" key="6">
    <source>
        <dbReference type="ARBA" id="ARBA00023242"/>
    </source>
</evidence>
<dbReference type="GO" id="GO:0006357">
    <property type="term" value="P:regulation of transcription by RNA polymerase II"/>
    <property type="evidence" value="ECO:0007669"/>
    <property type="project" value="InterPro"/>
</dbReference>
<dbReference type="AlphaFoldDB" id="A0A168PLM8"/>
<evidence type="ECO:0000256" key="4">
    <source>
        <dbReference type="ARBA" id="ARBA00023015"/>
    </source>
</evidence>
<keyword evidence="6 8" id="KW-0539">Nucleus</keyword>
<comment type="function">
    <text evidence="8">Component of the Mediator complex, a coactivator involved in the regulated transcription of nearly all RNA polymerase II-dependent genes. Mediator functions as a bridge to convey information from gene-specific regulatory proteins to the basal RNA polymerase II transcription machinery. Mediator is recruited to promoters by direct interactions with regulatory proteins and serves as a scaffold for the assembly of a functional preinitiation complex with RNA polymerase II and the general transcription factors.</text>
</comment>
<dbReference type="InterPro" id="IPR019258">
    <property type="entry name" value="Mediator_Med4"/>
</dbReference>
<dbReference type="GO" id="GO:0016592">
    <property type="term" value="C:mediator complex"/>
    <property type="evidence" value="ECO:0007669"/>
    <property type="project" value="InterPro"/>
</dbReference>
<gene>
    <name evidence="12" type="primary">ABSGL_08401.1 scaffold 10128</name>
    <name evidence="8" type="synonym">MED4</name>
</gene>
<dbReference type="PANTHER" id="PTHR13208:SF2">
    <property type="entry name" value="MEDIATOR OF RNA POLYMERASE II TRANSCRIPTION SUBUNIT 4"/>
    <property type="match status" value="1"/>
</dbReference>
<evidence type="ECO:0000256" key="5">
    <source>
        <dbReference type="ARBA" id="ARBA00023163"/>
    </source>
</evidence>
<dbReference type="EMBL" id="LT553932">
    <property type="protein sequence ID" value="SAM02598.1"/>
    <property type="molecule type" value="Genomic_DNA"/>
</dbReference>
<keyword evidence="4 8" id="KW-0805">Transcription regulation</keyword>